<dbReference type="InterPro" id="IPR036390">
    <property type="entry name" value="WH_DNA-bd_sf"/>
</dbReference>
<organism evidence="22 23">
    <name type="scientific">Diversispora eburnea</name>
    <dbReference type="NCBI Taxonomy" id="1213867"/>
    <lineage>
        <taxon>Eukaryota</taxon>
        <taxon>Fungi</taxon>
        <taxon>Fungi incertae sedis</taxon>
        <taxon>Mucoromycota</taxon>
        <taxon>Glomeromycotina</taxon>
        <taxon>Glomeromycetes</taxon>
        <taxon>Diversisporales</taxon>
        <taxon>Diversisporaceae</taxon>
        <taxon>Diversispora</taxon>
    </lineage>
</organism>
<evidence type="ECO:0000256" key="19">
    <source>
        <dbReference type="SAM" id="MobiDB-lite"/>
    </source>
</evidence>
<dbReference type="FunFam" id="2.130.10.10:FF:000016">
    <property type="entry name" value="Coatomer alpha subunit, putative"/>
    <property type="match status" value="1"/>
</dbReference>
<keyword evidence="23" id="KW-1185">Reference proteome</keyword>
<keyword evidence="7" id="KW-0963">Cytoplasm</keyword>
<dbReference type="PRINTS" id="PR00320">
    <property type="entry name" value="GPROTEINBRPT"/>
</dbReference>
<dbReference type="InterPro" id="IPR026822">
    <property type="entry name" value="Spp2/MOS2_G-patch"/>
</dbReference>
<dbReference type="CDD" id="cd00200">
    <property type="entry name" value="WD40"/>
    <property type="match status" value="1"/>
</dbReference>
<evidence type="ECO:0000256" key="8">
    <source>
        <dbReference type="ARBA" id="ARBA00022574"/>
    </source>
</evidence>
<dbReference type="OrthoDB" id="10261470at2759"/>
<evidence type="ECO:0000259" key="21">
    <source>
        <dbReference type="PROSITE" id="PS50250"/>
    </source>
</evidence>
<sequence>MSRETRDTSVNRGFSMTLQKKSNKNNKTTKNSEKRIFDNFEPEKFKKRRITDATYDNDNNYDDLDQSSKIELVTGFEDNKIQSLYNNKKKDTNGQLIIPALKNVDWVERNKSLYYLPPSQNNNDDNVIKTSTTETLNNNKESTSYGLNFETKKEKLSDQEAFRREVERLPDETDIDYDSVPIEEFGLAMLRGMGWKPGMAIGKNQNSKAKELYEPKPRPTHLGLGASPLPLPKNHDDSRSYSRKHQVFKDNSDIENWIQELEKTNGNRSRILPDHSTSKKFSSSLENTSEKTSKVVKMKENNNEISNQIIIIIQNIKFKLESSIQTGNFDKVKEILPEFNSLMKLPHIQLHEVFDNLGLVELNDGDEILTILCNDIIQPPPQLEVILRTIESGLDQNSLVTLLTEMFSESQSHPTFNIDNNNIDNTIIDDVPHSLSLPQSPWNDSMIEIIFTLIKILEKILEIVKKSKAFVKKESKIMPVQQTPVTVDELIQFISNHSDGIESVSKHIAPMLKQLPQQFFLQGTLENRDPLDLFDQNLCSLAYLYFLSARCNIERPNAAQLLQYILNFLQSFDPQQVRLVPEKFLQVVQGFCRIAGLYGNSVIAIKPLANALKRYALSPNHLTNVHQFFVKQALQILQNDITEIETAGTNICYVDHLLYHYYGAMIYIGLKNYERAFYFLKLVISAPAQVTSQIQIEAYKKYNLISLLLHGKVAPLPKYTATMVFRSIKNHCQAYQDYAAAFESLNVKRLRNEFNKWADAFRKDRNLGLAKQTLDAIYRRNIQQLTQTYLTLSLADIAEAVGLEESNASKVAETYVLRMIESREIFATISHSHQNGMVSFHDNPDMYNTSLTINHLEEQIAKATKVSERVIKTDREIGRSKDYLAKVRKNQHLLASGGAIPGGLGPGEDPEFLGAGSGFDTFIDDGKYFGNAFRDQDFHPTETWLLSSLYNGNVYIWNYESQALVKTFEVTDVPVRAAKFIARKNWLITGSDDMQIRVFNYNTHEKVTTFEAHPDYIRCIAIHPTQPFVLTGSDDMTVKLWDWEKGWKCIQIYEGHTHYVMNINFNPKDSNTFASACLDRTIKVWSLGSAVANFTLEGHDKGVNWVDYYHGGEKPYLVSAADDKLVRIWDYQNKTCVQILEGHTQNAAFACFHPELPIIISGSEDGTVKIWHSNTYRLENTLNYGLERAWTVAYQKTSNNVAFGYDEGAVCVKLGREEPAVSMDNSGKIIWAKHSEIQTANIKATHDDNVKDGDRLPLPVKDLGSCEVYPQTLQHSPNGRYAVRESTNKIRLYKNFKERTNALKVNFPADGIFGGTLLGVKSSSFLNLYDWETATVIRRIDVIPKSVHWSDIGDLVTIACEDSFYVLRFNRQAYVQFIENGGEVGEEGVEEAFEFVTEIPESIKTGTWVGDCFIYTNTVNRLNYLVGAQTFTISHFDTNMYLLGYIPRDNRIYLADKDVNVFSYALSLTVIEYQTAILRNDLETAEELLPSIHNDQRNRIARFLESQDLKKLALEVSTDVEHKFDLAILLNKLDVAVGIAREVDTDSKWKTVGDSALNSWKFSLAEECLKKAKDMSGLLLLYTASGNSKGIKELAELAAKEGKNNIAFASYLQLGQVEDCIEILIQTDLSRIVKLWKELLEKGNKKKAAEALADPADYENLFPDFKYSLIAEELAKKSRNNLIPATAYVDYKDALEQDEKYPDGNLSSNLATPIQNRLVNSIRNVNGEMDDDVLSSVASVASVDDERDNMSLLSMEGGR</sequence>
<evidence type="ECO:0000256" key="3">
    <source>
        <dbReference type="ARBA" id="ARBA00004347"/>
    </source>
</evidence>
<keyword evidence="8 18" id="KW-0853">WD repeat</keyword>
<dbReference type="GO" id="GO:0003676">
    <property type="term" value="F:nucleic acid binding"/>
    <property type="evidence" value="ECO:0007669"/>
    <property type="project" value="InterPro"/>
</dbReference>
<proteinExistence type="inferred from homology"/>
<feature type="repeat" description="WD" evidence="18">
    <location>
        <begin position="1140"/>
        <end position="1181"/>
    </location>
</feature>
<feature type="region of interest" description="Disordered" evidence="19">
    <location>
        <begin position="213"/>
        <end position="239"/>
    </location>
</feature>
<dbReference type="InterPro" id="IPR000467">
    <property type="entry name" value="G_patch_dom"/>
</dbReference>
<evidence type="ECO:0000313" key="23">
    <source>
        <dbReference type="Proteomes" id="UP000789706"/>
    </source>
</evidence>
<dbReference type="PANTHER" id="PTHR19876">
    <property type="entry name" value="COATOMER"/>
    <property type="match status" value="1"/>
</dbReference>
<keyword evidence="12" id="KW-0333">Golgi apparatus</keyword>
<dbReference type="InterPro" id="IPR015943">
    <property type="entry name" value="WD40/YVTN_repeat-like_dom_sf"/>
</dbReference>
<dbReference type="InterPro" id="IPR000717">
    <property type="entry name" value="PCI_dom"/>
</dbReference>
<dbReference type="Proteomes" id="UP000789706">
    <property type="component" value="Unassembled WGS sequence"/>
</dbReference>
<dbReference type="PROSITE" id="PS50250">
    <property type="entry name" value="PCI"/>
    <property type="match status" value="1"/>
</dbReference>
<dbReference type="Pfam" id="PF12656">
    <property type="entry name" value="G-patch_2"/>
    <property type="match status" value="1"/>
</dbReference>
<dbReference type="Pfam" id="PF22788">
    <property type="entry name" value="COP9_hel_rpt"/>
    <property type="match status" value="1"/>
</dbReference>
<dbReference type="Pfam" id="PF00400">
    <property type="entry name" value="WD40"/>
    <property type="match status" value="6"/>
</dbReference>
<dbReference type="Pfam" id="PF04053">
    <property type="entry name" value="B-prop_COPA_B_2nd"/>
    <property type="match status" value="1"/>
</dbReference>
<evidence type="ECO:0000256" key="5">
    <source>
        <dbReference type="ARBA" id="ARBA00010844"/>
    </source>
</evidence>
<reference evidence="22" key="1">
    <citation type="submission" date="2021-06" db="EMBL/GenBank/DDBJ databases">
        <authorList>
            <person name="Kallberg Y."/>
            <person name="Tangrot J."/>
            <person name="Rosling A."/>
        </authorList>
    </citation>
    <scope>NUCLEOTIDE SEQUENCE</scope>
    <source>
        <strain evidence="22">AZ414A</strain>
    </source>
</reference>
<evidence type="ECO:0000256" key="11">
    <source>
        <dbReference type="ARBA" id="ARBA00022927"/>
    </source>
</evidence>
<gene>
    <name evidence="22" type="ORF">DEBURN_LOCUS6930</name>
</gene>
<keyword evidence="15" id="KW-0968">Cytoplasmic vesicle</keyword>
<dbReference type="Pfam" id="PF01399">
    <property type="entry name" value="PCI"/>
    <property type="match status" value="1"/>
</dbReference>
<dbReference type="GO" id="GO:0000139">
    <property type="term" value="C:Golgi membrane"/>
    <property type="evidence" value="ECO:0007669"/>
    <property type="project" value="UniProtKB-SubCell"/>
</dbReference>
<feature type="compositionally biased region" description="Polar residues" evidence="19">
    <location>
        <begin position="10"/>
        <end position="19"/>
    </location>
</feature>
<feature type="domain" description="G-patch" evidence="20">
    <location>
        <begin position="182"/>
        <end position="229"/>
    </location>
</feature>
<keyword evidence="13" id="KW-0472">Membrane</keyword>
<dbReference type="Pfam" id="PF23953">
    <property type="entry name" value="TPR_COPA_B"/>
    <property type="match status" value="1"/>
</dbReference>
<dbReference type="GO" id="GO:0006891">
    <property type="term" value="P:intra-Golgi vesicle-mediated transport"/>
    <property type="evidence" value="ECO:0007669"/>
    <property type="project" value="TreeGrafter"/>
</dbReference>
<dbReference type="GO" id="GO:0006888">
    <property type="term" value="P:endoplasmic reticulum to Golgi vesicle-mediated transport"/>
    <property type="evidence" value="ECO:0007669"/>
    <property type="project" value="TreeGrafter"/>
</dbReference>
<dbReference type="GO" id="GO:0005634">
    <property type="term" value="C:nucleus"/>
    <property type="evidence" value="ECO:0007669"/>
    <property type="project" value="UniProtKB-SubCell"/>
</dbReference>
<evidence type="ECO:0000313" key="22">
    <source>
        <dbReference type="EMBL" id="CAG8547474.1"/>
    </source>
</evidence>
<comment type="function">
    <text evidence="16">The coatomer is a cytosolic protein complex that binds to dilysine motifs and reversibly associates with Golgi non-clathrin-coated vesicles, which further mediate biosynthetic protein transport from the ER, via the Golgi up to the trans Golgi network. Coatomer complex is required for budding from Golgi membranes, and is essential for the retrograde Golgi-to-ER transport of dilysine-tagged proteins.</text>
</comment>
<dbReference type="InterPro" id="IPR056176">
    <property type="entry name" value="TPR_COPA_B"/>
</dbReference>
<feature type="repeat" description="WD" evidence="18">
    <location>
        <begin position="1010"/>
        <end position="1042"/>
    </location>
</feature>
<name>A0A9N9FPI5_9GLOM</name>
<evidence type="ECO:0000256" key="18">
    <source>
        <dbReference type="PROSITE-ProRule" id="PRU00221"/>
    </source>
</evidence>
<dbReference type="PROSITE" id="PS50174">
    <property type="entry name" value="G_PATCH"/>
    <property type="match status" value="1"/>
</dbReference>
<dbReference type="SMART" id="SM00320">
    <property type="entry name" value="WD40"/>
    <property type="match status" value="6"/>
</dbReference>
<evidence type="ECO:0000256" key="4">
    <source>
        <dbReference type="ARBA" id="ARBA00008576"/>
    </source>
</evidence>
<evidence type="ECO:0000256" key="9">
    <source>
        <dbReference type="ARBA" id="ARBA00022737"/>
    </source>
</evidence>
<feature type="repeat" description="WD" evidence="18">
    <location>
        <begin position="1096"/>
        <end position="1139"/>
    </location>
</feature>
<evidence type="ECO:0000256" key="15">
    <source>
        <dbReference type="ARBA" id="ARBA00023329"/>
    </source>
</evidence>
<dbReference type="InterPro" id="IPR006692">
    <property type="entry name" value="Beta-prop_COPA/B_2nd"/>
</dbReference>
<dbReference type="InterPro" id="IPR001680">
    <property type="entry name" value="WD40_rpt"/>
</dbReference>
<comment type="similarity">
    <text evidence="5">Belongs to the WD repeat COPB2 family.</text>
</comment>
<dbReference type="SUPFAM" id="SSF50978">
    <property type="entry name" value="WD40 repeat-like"/>
    <property type="match status" value="1"/>
</dbReference>
<feature type="region of interest" description="Disordered" evidence="19">
    <location>
        <begin position="266"/>
        <end position="292"/>
    </location>
</feature>
<evidence type="ECO:0000256" key="2">
    <source>
        <dbReference type="ARBA" id="ARBA00004255"/>
    </source>
</evidence>
<dbReference type="InterPro" id="IPR050844">
    <property type="entry name" value="Coatomer_complex_subunit"/>
</dbReference>
<dbReference type="SMART" id="SM00443">
    <property type="entry name" value="G_patch"/>
    <property type="match status" value="1"/>
</dbReference>
<evidence type="ECO:0000256" key="16">
    <source>
        <dbReference type="ARBA" id="ARBA00025536"/>
    </source>
</evidence>
<dbReference type="InterPro" id="IPR020472">
    <property type="entry name" value="WD40_PAC1"/>
</dbReference>
<dbReference type="SMART" id="SM00088">
    <property type="entry name" value="PINT"/>
    <property type="match status" value="1"/>
</dbReference>
<dbReference type="Gene3D" id="1.25.40.470">
    <property type="match status" value="1"/>
</dbReference>
<evidence type="ECO:0000259" key="20">
    <source>
        <dbReference type="PROSITE" id="PS50174"/>
    </source>
</evidence>
<comment type="similarity">
    <text evidence="4">Belongs to the SPP2 family.</text>
</comment>
<evidence type="ECO:0000256" key="10">
    <source>
        <dbReference type="ARBA" id="ARBA00022892"/>
    </source>
</evidence>
<dbReference type="PANTHER" id="PTHR19876:SF2">
    <property type="entry name" value="COATOMER SUBUNIT BETA"/>
    <property type="match status" value="1"/>
</dbReference>
<feature type="domain" description="PCI" evidence="21">
    <location>
        <begin position="672"/>
        <end position="843"/>
    </location>
</feature>
<keyword evidence="9" id="KW-0677">Repeat</keyword>
<evidence type="ECO:0000256" key="14">
    <source>
        <dbReference type="ARBA" id="ARBA00023242"/>
    </source>
</evidence>
<evidence type="ECO:0000256" key="6">
    <source>
        <dbReference type="ARBA" id="ARBA00022448"/>
    </source>
</evidence>
<keyword evidence="11" id="KW-0653">Protein transport</keyword>
<evidence type="ECO:0000256" key="12">
    <source>
        <dbReference type="ARBA" id="ARBA00023034"/>
    </source>
</evidence>
<dbReference type="InterPro" id="IPR055089">
    <property type="entry name" value="COP9_N"/>
</dbReference>
<comment type="caution">
    <text evidence="22">The sequence shown here is derived from an EMBL/GenBank/DDBJ whole genome shotgun (WGS) entry which is preliminary data.</text>
</comment>
<dbReference type="SUPFAM" id="SSF50969">
    <property type="entry name" value="YVTN repeat-like/Quinoprotein amine dehydrogenase"/>
    <property type="match status" value="1"/>
</dbReference>
<evidence type="ECO:0000256" key="7">
    <source>
        <dbReference type="ARBA" id="ARBA00022490"/>
    </source>
</evidence>
<keyword evidence="10" id="KW-0931">ER-Golgi transport</keyword>
<dbReference type="EMBL" id="CAJVPK010000768">
    <property type="protein sequence ID" value="CAG8547474.1"/>
    <property type="molecule type" value="Genomic_DNA"/>
</dbReference>
<feature type="repeat" description="WD" evidence="18">
    <location>
        <begin position="1053"/>
        <end position="1087"/>
    </location>
</feature>
<dbReference type="PROSITE" id="PS50294">
    <property type="entry name" value="WD_REPEATS_REGION"/>
    <property type="match status" value="4"/>
</dbReference>
<evidence type="ECO:0000256" key="1">
    <source>
        <dbReference type="ARBA" id="ARBA00004123"/>
    </source>
</evidence>
<feature type="region of interest" description="Disordered" evidence="19">
    <location>
        <begin position="1"/>
        <end position="34"/>
    </location>
</feature>
<dbReference type="InterPro" id="IPR011044">
    <property type="entry name" value="Quino_amine_DH_bsu"/>
</dbReference>
<dbReference type="GO" id="GO:0005198">
    <property type="term" value="F:structural molecule activity"/>
    <property type="evidence" value="ECO:0007669"/>
    <property type="project" value="InterPro"/>
</dbReference>
<dbReference type="FunFam" id="1.25.40.470:FF:000001">
    <property type="entry name" value="Coatomer subunit beta"/>
    <property type="match status" value="1"/>
</dbReference>
<dbReference type="SUPFAM" id="SSF46785">
    <property type="entry name" value="Winged helix' DNA-binding domain"/>
    <property type="match status" value="1"/>
</dbReference>
<keyword evidence="14" id="KW-0539">Nucleus</keyword>
<dbReference type="GO" id="GO:0006890">
    <property type="term" value="P:retrograde vesicle-mediated transport, Golgi to endoplasmic reticulum"/>
    <property type="evidence" value="ECO:0007669"/>
    <property type="project" value="TreeGrafter"/>
</dbReference>
<dbReference type="Gene3D" id="2.130.10.10">
    <property type="entry name" value="YVTN repeat-like/Quinoprotein amine dehydrogenase"/>
    <property type="match status" value="1"/>
</dbReference>
<comment type="subcellular location">
    <subcellularLocation>
        <location evidence="3">Cytoplasmic vesicle</location>
        <location evidence="3">COPI-coated vesicle membrane</location>
        <topology evidence="3">Peripheral membrane protein</topology>
        <orientation evidence="3">Cytoplasmic side</orientation>
    </subcellularLocation>
    <subcellularLocation>
        <location evidence="2">Golgi apparatus membrane</location>
        <topology evidence="2">Peripheral membrane protein</topology>
        <orientation evidence="2">Cytoplasmic side</orientation>
    </subcellularLocation>
    <subcellularLocation>
        <location evidence="1">Nucleus</location>
    </subcellularLocation>
</comment>
<dbReference type="CDD" id="cd22947">
    <property type="entry name" value="Coatomer_WDAD_beta-like"/>
    <property type="match status" value="1"/>
</dbReference>
<keyword evidence="6" id="KW-0813">Transport</keyword>
<dbReference type="GO" id="GO:0030126">
    <property type="term" value="C:COPI vesicle coat"/>
    <property type="evidence" value="ECO:0007669"/>
    <property type="project" value="TreeGrafter"/>
</dbReference>
<dbReference type="InterPro" id="IPR036322">
    <property type="entry name" value="WD40_repeat_dom_sf"/>
</dbReference>
<protein>
    <recommendedName>
        <fullName evidence="17">Beta'-coat protein</fullName>
    </recommendedName>
</protein>
<evidence type="ECO:0000256" key="13">
    <source>
        <dbReference type="ARBA" id="ARBA00023136"/>
    </source>
</evidence>
<evidence type="ECO:0000256" key="17">
    <source>
        <dbReference type="ARBA" id="ARBA00032920"/>
    </source>
</evidence>
<dbReference type="PROSITE" id="PS50082">
    <property type="entry name" value="WD_REPEATS_2"/>
    <property type="match status" value="4"/>
</dbReference>
<accession>A0A9N9FPI5</accession>
<dbReference type="GO" id="GO:0006886">
    <property type="term" value="P:intracellular protein transport"/>
    <property type="evidence" value="ECO:0007669"/>
    <property type="project" value="InterPro"/>
</dbReference>
<feature type="compositionally biased region" description="Basic and acidic residues" evidence="19">
    <location>
        <begin position="266"/>
        <end position="277"/>
    </location>
</feature>